<evidence type="ECO:0000259" key="4">
    <source>
        <dbReference type="Pfam" id="PF22725"/>
    </source>
</evidence>
<name>C7Z270_FUSV7</name>
<dbReference type="OrthoDB" id="2129491at2759"/>
<evidence type="ECO:0000313" key="5">
    <source>
        <dbReference type="EMBL" id="EEU42120.1"/>
    </source>
</evidence>
<evidence type="ECO:0000256" key="1">
    <source>
        <dbReference type="ARBA" id="ARBA00010928"/>
    </source>
</evidence>
<protein>
    <recommendedName>
        <fullName evidence="7">Oxidoreductase</fullName>
    </recommendedName>
</protein>
<keyword evidence="2" id="KW-0560">Oxidoreductase</keyword>
<dbReference type="SUPFAM" id="SSF51735">
    <property type="entry name" value="NAD(P)-binding Rossmann-fold domains"/>
    <property type="match status" value="1"/>
</dbReference>
<reference evidence="5 6" key="1">
    <citation type="journal article" date="2009" name="PLoS Genet.">
        <title>The genome of Nectria haematococca: contribution of supernumerary chromosomes to gene expansion.</title>
        <authorList>
            <person name="Coleman J.J."/>
            <person name="Rounsley S.D."/>
            <person name="Rodriguez-Carres M."/>
            <person name="Kuo A."/>
            <person name="Wasmann C.C."/>
            <person name="Grimwood J."/>
            <person name="Schmutz J."/>
            <person name="Taga M."/>
            <person name="White G.J."/>
            <person name="Zhou S."/>
            <person name="Schwartz D.C."/>
            <person name="Freitag M."/>
            <person name="Ma L.J."/>
            <person name="Danchin E.G."/>
            <person name="Henrissat B."/>
            <person name="Coutinho P.M."/>
            <person name="Nelson D.R."/>
            <person name="Straney D."/>
            <person name="Napoli C.A."/>
            <person name="Barker B.M."/>
            <person name="Gribskov M."/>
            <person name="Rep M."/>
            <person name="Kroken S."/>
            <person name="Molnar I."/>
            <person name="Rensing C."/>
            <person name="Kennell J.C."/>
            <person name="Zamora J."/>
            <person name="Farman M.L."/>
            <person name="Selker E.U."/>
            <person name="Salamov A."/>
            <person name="Shapiro H."/>
            <person name="Pangilinan J."/>
            <person name="Lindquist E."/>
            <person name="Lamers C."/>
            <person name="Grigoriev I.V."/>
            <person name="Geiser D.M."/>
            <person name="Covert S.F."/>
            <person name="Temporini E."/>
            <person name="Vanetten H.D."/>
        </authorList>
    </citation>
    <scope>NUCLEOTIDE SEQUENCE [LARGE SCALE GENOMIC DNA]</scope>
    <source>
        <strain evidence="6">ATCC MYA-4622 / CBS 123669 / FGSC 9596 / NRRL 45880 / 77-13-4</strain>
    </source>
</reference>
<dbReference type="GeneID" id="9671618"/>
<dbReference type="Proteomes" id="UP000005206">
    <property type="component" value="Chromosome 10"/>
</dbReference>
<feature type="domain" description="GFO/IDH/MocA-like oxidoreductase" evidence="4">
    <location>
        <begin position="134"/>
        <end position="259"/>
    </location>
</feature>
<dbReference type="Pfam" id="PF22725">
    <property type="entry name" value="GFO_IDH_MocA_C3"/>
    <property type="match status" value="1"/>
</dbReference>
<dbReference type="GO" id="GO:0016491">
    <property type="term" value="F:oxidoreductase activity"/>
    <property type="evidence" value="ECO:0007669"/>
    <property type="project" value="UniProtKB-KW"/>
</dbReference>
<evidence type="ECO:0000313" key="6">
    <source>
        <dbReference type="Proteomes" id="UP000005206"/>
    </source>
</evidence>
<keyword evidence="6" id="KW-1185">Reference proteome</keyword>
<dbReference type="HOGENOM" id="CLU_023194_19_2_1"/>
<dbReference type="STRING" id="660122.C7Z270"/>
<sequence>MSGKTYNVGIIGYGASAKTFHIPFLTQTPQLKLYSIVQRSPKDGNSAPHDYPDIKHYTDYKQLLADPAVDLVVVSTPPGNHFELTKAALEAGKHVLTEKPFVPTSTEADQLIDIAKKNGKLLIVYQNRRWDNDFVTVKKLISEGTIGRIVQFDTHFDRYRPTPSNNWKLDLTIAQGGSALFDLGTHLIDQAYHLFGKPQAVHGRLLNQRSGKFDFENPDGVSAELTYPDGLLVNIRISVMSAEADQPRFWVRGTKGSFRKFGLDTQEEQLQSGKKATDADFGKDDPKHLKLVLVGDDGVPKEQPAPILEPVTYKAFYAQLAKAIESGREEDVPVSATDARDVLQLIEAVFESAKTGKDITFAYFSRDIDEFDE</sequence>
<dbReference type="InterPro" id="IPR036291">
    <property type="entry name" value="NAD(P)-bd_dom_sf"/>
</dbReference>
<dbReference type="AlphaFoldDB" id="C7Z270"/>
<dbReference type="eggNOG" id="KOG2742">
    <property type="taxonomic scope" value="Eukaryota"/>
</dbReference>
<dbReference type="PANTHER" id="PTHR43708:SF5">
    <property type="entry name" value="CONSERVED EXPRESSED OXIDOREDUCTASE (EUROFUNG)-RELATED"/>
    <property type="match status" value="1"/>
</dbReference>
<accession>C7Z270</accession>
<evidence type="ECO:0008006" key="7">
    <source>
        <dbReference type="Google" id="ProtNLM"/>
    </source>
</evidence>
<dbReference type="InterPro" id="IPR055170">
    <property type="entry name" value="GFO_IDH_MocA-like_dom"/>
</dbReference>
<evidence type="ECO:0000256" key="2">
    <source>
        <dbReference type="ARBA" id="ARBA00023002"/>
    </source>
</evidence>
<proteinExistence type="inferred from homology"/>
<dbReference type="RefSeq" id="XP_003047833.1">
    <property type="nucleotide sequence ID" value="XM_003047787.1"/>
</dbReference>
<dbReference type="OMA" id="RFERWRP"/>
<evidence type="ECO:0000259" key="3">
    <source>
        <dbReference type="Pfam" id="PF01408"/>
    </source>
</evidence>
<dbReference type="Pfam" id="PF01408">
    <property type="entry name" value="GFO_IDH_MocA"/>
    <property type="match status" value="1"/>
</dbReference>
<dbReference type="PANTHER" id="PTHR43708">
    <property type="entry name" value="CONSERVED EXPRESSED OXIDOREDUCTASE (EUROFUNG)"/>
    <property type="match status" value="1"/>
</dbReference>
<feature type="domain" description="Gfo/Idh/MocA-like oxidoreductase N-terminal" evidence="3">
    <location>
        <begin position="7"/>
        <end position="125"/>
    </location>
</feature>
<dbReference type="VEuPathDB" id="FungiDB:NECHADRAFT_72556"/>
<dbReference type="EMBL" id="GG698906">
    <property type="protein sequence ID" value="EEU42120.1"/>
    <property type="molecule type" value="Genomic_DNA"/>
</dbReference>
<dbReference type="InParanoid" id="C7Z270"/>
<dbReference type="InterPro" id="IPR051317">
    <property type="entry name" value="Gfo/Idh/MocA_oxidoreduct"/>
</dbReference>
<dbReference type="Gene3D" id="3.40.50.720">
    <property type="entry name" value="NAD(P)-binding Rossmann-like Domain"/>
    <property type="match status" value="1"/>
</dbReference>
<dbReference type="InterPro" id="IPR000683">
    <property type="entry name" value="Gfo/Idh/MocA-like_OxRdtase_N"/>
</dbReference>
<comment type="similarity">
    <text evidence="1">Belongs to the Gfo/Idh/MocA family.</text>
</comment>
<dbReference type="KEGG" id="nhe:NECHADRAFT_72556"/>
<gene>
    <name evidence="5" type="ORF">NECHADRAFT_72556</name>
</gene>
<organism evidence="5 6">
    <name type="scientific">Fusarium vanettenii (strain ATCC MYA-4622 / CBS 123669 / FGSC 9596 / NRRL 45880 / 77-13-4)</name>
    <name type="common">Fusarium solani subsp. pisi</name>
    <dbReference type="NCBI Taxonomy" id="660122"/>
    <lineage>
        <taxon>Eukaryota</taxon>
        <taxon>Fungi</taxon>
        <taxon>Dikarya</taxon>
        <taxon>Ascomycota</taxon>
        <taxon>Pezizomycotina</taxon>
        <taxon>Sordariomycetes</taxon>
        <taxon>Hypocreomycetidae</taxon>
        <taxon>Hypocreales</taxon>
        <taxon>Nectriaceae</taxon>
        <taxon>Fusarium</taxon>
        <taxon>Fusarium solani species complex</taxon>
        <taxon>Fusarium vanettenii</taxon>
    </lineage>
</organism>
<dbReference type="GO" id="GO:0000166">
    <property type="term" value="F:nucleotide binding"/>
    <property type="evidence" value="ECO:0007669"/>
    <property type="project" value="InterPro"/>
</dbReference>
<dbReference type="Gene3D" id="3.30.360.10">
    <property type="entry name" value="Dihydrodipicolinate Reductase, domain 2"/>
    <property type="match status" value="1"/>
</dbReference>